<accession>A0A414QS90</accession>
<dbReference type="AlphaFoldDB" id="A0A414QS90"/>
<sequence length="80" mass="9826">MNVFGRLNLYDPILGPPTLHSIPLISNSCLCFVSFRKWFFIFQHMVIYSRILFFKRFFCLFRSTSYRFIKLVWEMPRDIY</sequence>
<gene>
    <name evidence="1" type="ORF">DW653_16410</name>
</gene>
<name>A0A414QS90_9BACT</name>
<dbReference type="EMBL" id="QRHQ01000063">
    <property type="protein sequence ID" value="RHF83632.1"/>
    <property type="molecule type" value="Genomic_DNA"/>
</dbReference>
<evidence type="ECO:0000313" key="1">
    <source>
        <dbReference type="EMBL" id="RHF83632.1"/>
    </source>
</evidence>
<proteinExistence type="predicted"/>
<evidence type="ECO:0000313" key="2">
    <source>
        <dbReference type="Proteomes" id="UP000283485"/>
    </source>
</evidence>
<reference evidence="1 2" key="1">
    <citation type="submission" date="2018-08" db="EMBL/GenBank/DDBJ databases">
        <title>A genome reference for cultivated species of the human gut microbiota.</title>
        <authorList>
            <person name="Zou Y."/>
            <person name="Xue W."/>
            <person name="Luo G."/>
        </authorList>
    </citation>
    <scope>NUCLEOTIDE SEQUENCE [LARGE SCALE GENOMIC DNA]</scope>
    <source>
        <strain evidence="1 2">AM23-23</strain>
    </source>
</reference>
<organism evidence="1 2">
    <name type="scientific">Phocaeicola plebeius</name>
    <dbReference type="NCBI Taxonomy" id="310297"/>
    <lineage>
        <taxon>Bacteria</taxon>
        <taxon>Pseudomonadati</taxon>
        <taxon>Bacteroidota</taxon>
        <taxon>Bacteroidia</taxon>
        <taxon>Bacteroidales</taxon>
        <taxon>Bacteroidaceae</taxon>
        <taxon>Phocaeicola</taxon>
    </lineage>
</organism>
<comment type="caution">
    <text evidence="1">The sequence shown here is derived from an EMBL/GenBank/DDBJ whole genome shotgun (WGS) entry which is preliminary data.</text>
</comment>
<protein>
    <submittedName>
        <fullName evidence="1">Uncharacterized protein</fullName>
    </submittedName>
</protein>
<dbReference type="Proteomes" id="UP000283485">
    <property type="component" value="Unassembled WGS sequence"/>
</dbReference>